<dbReference type="InterPro" id="IPR003764">
    <property type="entry name" value="GlcNAc_6-P_deAcase"/>
</dbReference>
<accession>A0A3P5XC34</accession>
<dbReference type="InterPro" id="IPR011059">
    <property type="entry name" value="Metal-dep_hydrolase_composite"/>
</dbReference>
<evidence type="ECO:0000256" key="6">
    <source>
        <dbReference type="ARBA" id="ARBA00023277"/>
    </source>
</evidence>
<evidence type="ECO:0000256" key="12">
    <source>
        <dbReference type="PIRSR" id="PIRSR038994-3"/>
    </source>
</evidence>
<comment type="pathway">
    <text evidence="8">Amino-sugar metabolism; N-acetylneuraminate degradation; D-fructose 6-phosphate from N-acetylneuraminate: step 4/5.</text>
</comment>
<feature type="binding site" evidence="11">
    <location>
        <position position="235"/>
    </location>
    <ligand>
        <name>substrate</name>
    </ligand>
</feature>
<keyword evidence="6 9" id="KW-0119">Carbohydrate metabolism</keyword>
<dbReference type="InterPro" id="IPR032466">
    <property type="entry name" value="Metal_Hydrolase"/>
</dbReference>
<proteinExistence type="inferred from homology"/>
<dbReference type="GO" id="GO:0046872">
    <property type="term" value="F:metal ion binding"/>
    <property type="evidence" value="ECO:0007669"/>
    <property type="project" value="UniProtKB-KW"/>
</dbReference>
<feature type="domain" description="Amidohydrolase-related" evidence="13">
    <location>
        <begin position="56"/>
        <end position="387"/>
    </location>
</feature>
<keyword evidence="5 9" id="KW-0378">Hydrolase</keyword>
<evidence type="ECO:0000256" key="3">
    <source>
        <dbReference type="ARBA" id="ARBA00018029"/>
    </source>
</evidence>
<comment type="similarity">
    <text evidence="1 9">Belongs to the metallo-dependent hydrolases superfamily. NagA family.</text>
</comment>
<dbReference type="PIRSF" id="PIRSF038994">
    <property type="entry name" value="NagA"/>
    <property type="match status" value="1"/>
</dbReference>
<evidence type="ECO:0000256" key="8">
    <source>
        <dbReference type="ARBA" id="ARBA00060590"/>
    </source>
</evidence>
<feature type="binding site" evidence="11">
    <location>
        <begin position="227"/>
        <end position="228"/>
    </location>
    <ligand>
        <name>substrate</name>
    </ligand>
</feature>
<gene>
    <name evidence="14" type="primary">nagA</name>
    <name evidence="14" type="ORF">FILTAD_01151</name>
</gene>
<sequence length="397" mass="43046">MGNVYLLNATIALKDSILQEGFIHIKEEKIESIGKMENCPSLTAADRVFDCSEKGYVIPGMIDIHVHGAAGFDFMDGKQEAFEGIARALAKEGTTSFLATTITNPVSHTSDTLKSLGWYKEDSNGPGVAEMIGIHLEGPFINKEQKGAQPESAIIVPNADLFKEWQELSGNTIKVITYAPELDTDFELLTELERTNVIPSMGHTNATYDESIHAIQQGVTHATHLFNGMKGMHHRDPGVVGAVLLQDDVHVEIIPDGIHFHPDLLKLIVKMKGLERILAITDGMRAKGLPDGEYDLGGQQVTSLDGKCTLTSTGSLAGSIVTMNDVRLNLAKWLELSIHDQVQITSMNQANRLGLSNRKGSLESGKDADIVVIGRDGEIELTICRGAVGYERSGAFG</sequence>
<feature type="active site" description="Proton donor/acceptor" evidence="10">
    <location>
        <position position="282"/>
    </location>
</feature>
<evidence type="ECO:0000256" key="11">
    <source>
        <dbReference type="PIRSR" id="PIRSR038994-2"/>
    </source>
</evidence>
<evidence type="ECO:0000256" key="10">
    <source>
        <dbReference type="PIRSR" id="PIRSR038994-1"/>
    </source>
</evidence>
<dbReference type="Gene3D" id="2.30.40.10">
    <property type="entry name" value="Urease, subunit C, domain 1"/>
    <property type="match status" value="1"/>
</dbReference>
<evidence type="ECO:0000256" key="2">
    <source>
        <dbReference type="ARBA" id="ARBA00011899"/>
    </source>
</evidence>
<keyword evidence="15" id="KW-1185">Reference proteome</keyword>
<evidence type="ECO:0000313" key="14">
    <source>
        <dbReference type="EMBL" id="VDC25054.1"/>
    </source>
</evidence>
<dbReference type="OrthoDB" id="9776488at2"/>
<dbReference type="FunFam" id="3.20.20.140:FF:000004">
    <property type="entry name" value="N-acetylglucosamine-6-phosphate deacetylase"/>
    <property type="match status" value="1"/>
</dbReference>
<dbReference type="EMBL" id="UXAV01000031">
    <property type="protein sequence ID" value="VDC25054.1"/>
    <property type="molecule type" value="Genomic_DNA"/>
</dbReference>
<reference evidence="14 15" key="1">
    <citation type="submission" date="2018-11" db="EMBL/GenBank/DDBJ databases">
        <authorList>
            <person name="Criscuolo A."/>
        </authorList>
    </citation>
    <scope>NUCLEOTIDE SEQUENCE [LARGE SCALE GENOMIC DNA]</scope>
    <source>
        <strain evidence="14">ATB-66</strain>
    </source>
</reference>
<evidence type="ECO:0000256" key="7">
    <source>
        <dbReference type="ARBA" id="ARBA00047647"/>
    </source>
</evidence>
<protein>
    <recommendedName>
        <fullName evidence="3">N-acetylglucosamine-6-phosphate deacetylase</fullName>
        <ecNumber evidence="2">3.5.1.25</ecNumber>
    </recommendedName>
</protein>
<evidence type="ECO:0000313" key="15">
    <source>
        <dbReference type="Proteomes" id="UP000270468"/>
    </source>
</evidence>
<feature type="binding site" evidence="12">
    <location>
        <position position="224"/>
    </location>
    <ligand>
        <name>Zn(2+)</name>
        <dbReference type="ChEBI" id="CHEBI:29105"/>
    </ligand>
</feature>
<comment type="catalytic activity">
    <reaction evidence="7">
        <text>N-acetyl-D-glucosamine 6-phosphate + H2O = D-glucosamine 6-phosphate + acetate</text>
        <dbReference type="Rhea" id="RHEA:22936"/>
        <dbReference type="ChEBI" id="CHEBI:15377"/>
        <dbReference type="ChEBI" id="CHEBI:30089"/>
        <dbReference type="ChEBI" id="CHEBI:57513"/>
        <dbReference type="ChEBI" id="CHEBI:58725"/>
        <dbReference type="EC" id="3.5.1.25"/>
    </reaction>
</comment>
<dbReference type="GO" id="GO:0008448">
    <property type="term" value="F:N-acetylglucosamine-6-phosphate deacetylase activity"/>
    <property type="evidence" value="ECO:0007669"/>
    <property type="project" value="UniProtKB-EC"/>
</dbReference>
<dbReference type="GO" id="GO:0006046">
    <property type="term" value="P:N-acetylglucosamine catabolic process"/>
    <property type="evidence" value="ECO:0007669"/>
    <property type="project" value="TreeGrafter"/>
</dbReference>
<dbReference type="NCBIfam" id="TIGR00221">
    <property type="entry name" value="nagA"/>
    <property type="match status" value="1"/>
</dbReference>
<evidence type="ECO:0000256" key="1">
    <source>
        <dbReference type="ARBA" id="ARBA00010716"/>
    </source>
</evidence>
<dbReference type="CDD" id="cd00854">
    <property type="entry name" value="NagA"/>
    <property type="match status" value="1"/>
</dbReference>
<dbReference type="InterPro" id="IPR006680">
    <property type="entry name" value="Amidohydro-rel"/>
</dbReference>
<comment type="cofactor">
    <cofactor evidence="12">
        <name>a divalent metal cation</name>
        <dbReference type="ChEBI" id="CHEBI:60240"/>
    </cofactor>
    <text evidence="12">Binds 1 divalent metal cation per subunit.</text>
</comment>
<dbReference type="SUPFAM" id="SSF51338">
    <property type="entry name" value="Composite domain of metallo-dependent hydrolases"/>
    <property type="match status" value="1"/>
</dbReference>
<dbReference type="EC" id="3.5.1.25" evidence="2"/>
<dbReference type="Proteomes" id="UP000270468">
    <property type="component" value="Unassembled WGS sequence"/>
</dbReference>
<dbReference type="PANTHER" id="PTHR11113:SF14">
    <property type="entry name" value="N-ACETYLGLUCOSAMINE-6-PHOSPHATE DEACETYLASE"/>
    <property type="match status" value="1"/>
</dbReference>
<evidence type="ECO:0000256" key="4">
    <source>
        <dbReference type="ARBA" id="ARBA00022723"/>
    </source>
</evidence>
<organism evidence="14 15">
    <name type="scientific">Filibacter tadaridae</name>
    <dbReference type="NCBI Taxonomy" id="2483811"/>
    <lineage>
        <taxon>Bacteria</taxon>
        <taxon>Bacillati</taxon>
        <taxon>Bacillota</taxon>
        <taxon>Bacilli</taxon>
        <taxon>Bacillales</taxon>
        <taxon>Caryophanaceae</taxon>
        <taxon>Filibacter</taxon>
    </lineage>
</organism>
<dbReference type="SUPFAM" id="SSF51556">
    <property type="entry name" value="Metallo-dependent hydrolases"/>
    <property type="match status" value="1"/>
</dbReference>
<evidence type="ECO:0000259" key="13">
    <source>
        <dbReference type="Pfam" id="PF01979"/>
    </source>
</evidence>
<evidence type="ECO:0000256" key="9">
    <source>
        <dbReference type="PIRNR" id="PIRNR038994"/>
    </source>
</evidence>
<name>A0A3P5XC34_9BACL</name>
<keyword evidence="4 12" id="KW-0479">Metal-binding</keyword>
<dbReference type="Pfam" id="PF01979">
    <property type="entry name" value="Amidohydro_1"/>
    <property type="match status" value="1"/>
</dbReference>
<dbReference type="AlphaFoldDB" id="A0A3P5XC34"/>
<feature type="binding site" evidence="11">
    <location>
        <position position="148"/>
    </location>
    <ligand>
        <name>substrate</name>
    </ligand>
</feature>
<feature type="binding site" evidence="11">
    <location>
        <begin position="316"/>
        <end position="318"/>
    </location>
    <ligand>
        <name>substrate</name>
    </ligand>
</feature>
<feature type="binding site" evidence="12">
    <location>
        <position position="203"/>
    </location>
    <ligand>
        <name>Zn(2+)</name>
        <dbReference type="ChEBI" id="CHEBI:29105"/>
    </ligand>
</feature>
<dbReference type="RefSeq" id="WP_124069570.1">
    <property type="nucleotide sequence ID" value="NZ_CBCRXF010000011.1"/>
</dbReference>
<feature type="binding site" evidence="12">
    <location>
        <position position="137"/>
    </location>
    <ligand>
        <name>Zn(2+)</name>
        <dbReference type="ChEBI" id="CHEBI:29105"/>
    </ligand>
</feature>
<dbReference type="Gene3D" id="3.20.20.140">
    <property type="entry name" value="Metal-dependent hydrolases"/>
    <property type="match status" value="1"/>
</dbReference>
<feature type="binding site" evidence="11">
    <location>
        <position position="259"/>
    </location>
    <ligand>
        <name>substrate</name>
    </ligand>
</feature>
<dbReference type="PANTHER" id="PTHR11113">
    <property type="entry name" value="N-ACETYLGLUCOSAMINE-6-PHOSPHATE DEACETYLASE"/>
    <property type="match status" value="1"/>
</dbReference>
<evidence type="ECO:0000256" key="5">
    <source>
        <dbReference type="ARBA" id="ARBA00022801"/>
    </source>
</evidence>